<name>A0A6S6U9A9_9GAMM</name>
<evidence type="ECO:0000256" key="1">
    <source>
        <dbReference type="SAM" id="Phobius"/>
    </source>
</evidence>
<dbReference type="PANTHER" id="PTHR43471">
    <property type="entry name" value="ABC TRANSPORTER PERMEASE"/>
    <property type="match status" value="1"/>
</dbReference>
<proteinExistence type="predicted"/>
<protein>
    <submittedName>
        <fullName evidence="2">ABC-2 type transport system permease protein</fullName>
    </submittedName>
</protein>
<keyword evidence="1" id="KW-0812">Transmembrane</keyword>
<dbReference type="GO" id="GO:0005886">
    <property type="term" value="C:plasma membrane"/>
    <property type="evidence" value="ECO:0007669"/>
    <property type="project" value="UniProtKB-SubCell"/>
</dbReference>
<feature type="transmembrane region" description="Helical" evidence="1">
    <location>
        <begin position="20"/>
        <end position="40"/>
    </location>
</feature>
<organism evidence="2">
    <name type="scientific">uncultured Thiotrichaceae bacterium</name>
    <dbReference type="NCBI Taxonomy" id="298394"/>
    <lineage>
        <taxon>Bacteria</taxon>
        <taxon>Pseudomonadati</taxon>
        <taxon>Pseudomonadota</taxon>
        <taxon>Gammaproteobacteria</taxon>
        <taxon>Thiotrichales</taxon>
        <taxon>Thiotrichaceae</taxon>
        <taxon>environmental samples</taxon>
    </lineage>
</organism>
<dbReference type="Pfam" id="PF12679">
    <property type="entry name" value="ABC2_membrane_2"/>
    <property type="match status" value="1"/>
</dbReference>
<feature type="transmembrane region" description="Helical" evidence="1">
    <location>
        <begin position="229"/>
        <end position="246"/>
    </location>
</feature>
<keyword evidence="1" id="KW-0472">Membrane</keyword>
<keyword evidence="1" id="KW-1133">Transmembrane helix</keyword>
<dbReference type="EMBL" id="CACVAT010000546">
    <property type="protein sequence ID" value="CAA6829776.1"/>
    <property type="molecule type" value="Genomic_DNA"/>
</dbReference>
<feature type="transmembrane region" description="Helical" evidence="1">
    <location>
        <begin position="147"/>
        <end position="168"/>
    </location>
</feature>
<feature type="transmembrane region" description="Helical" evidence="1">
    <location>
        <begin position="68"/>
        <end position="89"/>
    </location>
</feature>
<dbReference type="AlphaFoldDB" id="A0A6S6U9A9"/>
<feature type="transmembrane region" description="Helical" evidence="1">
    <location>
        <begin position="174"/>
        <end position="193"/>
    </location>
</feature>
<feature type="transmembrane region" description="Helical" evidence="1">
    <location>
        <begin position="118"/>
        <end position="140"/>
    </location>
</feature>
<accession>A0A6S6U9A9</accession>
<dbReference type="GO" id="GO:0140359">
    <property type="term" value="F:ABC-type transporter activity"/>
    <property type="evidence" value="ECO:0007669"/>
    <property type="project" value="InterPro"/>
</dbReference>
<reference evidence="2" key="1">
    <citation type="submission" date="2020-01" db="EMBL/GenBank/DDBJ databases">
        <authorList>
            <person name="Meier V. D."/>
            <person name="Meier V D."/>
        </authorList>
    </citation>
    <scope>NUCLEOTIDE SEQUENCE</scope>
    <source>
        <strain evidence="2">HLG_WM_MAG_09</strain>
    </source>
</reference>
<sequence length="253" mass="27894">MSVIWTIARTEFKRMFSSPLAWSLLAVVQFILAWIFLLGLSEYLERIQPQVAMMENAPGISDLVVSSLYLWAGLLMLAMMPVLTMRLLAEERMNRTLVLLTTAPVSVAQIVLGKYLGLLLLIIVMVLMLTLMPLSLMLGTSLDWGKLAAAVIGLFLLLASFASAGLFLSSLTRQPIIAAISTFGLLVFLMVLYISGNSQGAGSELFIYLSHFGHFLSFLDGVFDTADLAYYLLFIAGFLLLAIRKLDNDRLKG</sequence>
<evidence type="ECO:0000313" key="2">
    <source>
        <dbReference type="EMBL" id="CAA6829776.1"/>
    </source>
</evidence>
<gene>
    <name evidence="2" type="ORF">HELGO_WM7608</name>
</gene>